<dbReference type="PANTHER" id="PTHR38781">
    <property type="entry name" value="ANTITOXIN DINJ-RELATED"/>
    <property type="match status" value="1"/>
</dbReference>
<proteinExistence type="inferred from homology"/>
<keyword evidence="2" id="KW-1277">Toxin-antitoxin system</keyword>
<dbReference type="Gene3D" id="1.10.1220.10">
    <property type="entry name" value="Met repressor-like"/>
    <property type="match status" value="1"/>
</dbReference>
<dbReference type="Pfam" id="PF04221">
    <property type="entry name" value="RelB"/>
    <property type="match status" value="1"/>
</dbReference>
<dbReference type="EMBL" id="CP012033">
    <property type="protein sequence ID" value="AKP64442.1"/>
    <property type="molecule type" value="Genomic_DNA"/>
</dbReference>
<evidence type="ECO:0008006" key="5">
    <source>
        <dbReference type="Google" id="ProtNLM"/>
    </source>
</evidence>
<evidence type="ECO:0000313" key="4">
    <source>
        <dbReference type="Proteomes" id="UP000036000"/>
    </source>
</evidence>
<dbReference type="NCBIfam" id="TIGR02384">
    <property type="entry name" value="RelB_DinJ"/>
    <property type="match status" value="1"/>
</dbReference>
<dbReference type="GO" id="GO:0006351">
    <property type="term" value="P:DNA-templated transcription"/>
    <property type="evidence" value="ECO:0007669"/>
    <property type="project" value="TreeGrafter"/>
</dbReference>
<gene>
    <name evidence="3" type="ORF">ABN16_05140</name>
</gene>
<name>A0AAC8UV50_9LACO</name>
<dbReference type="PANTHER" id="PTHR38781:SF1">
    <property type="entry name" value="ANTITOXIN DINJ-RELATED"/>
    <property type="match status" value="1"/>
</dbReference>
<accession>A0AAC8UV50</accession>
<reference evidence="3 4" key="1">
    <citation type="submission" date="2015-07" db="EMBL/GenBank/DDBJ databases">
        <title>Lactobacillus korensis/26-25/ whole genome sequencing.</title>
        <authorList>
            <person name="Kim M.K."/>
            <person name="Im W.-T."/>
            <person name="Srinivasan S."/>
            <person name="Lee J.-J."/>
        </authorList>
    </citation>
    <scope>NUCLEOTIDE SEQUENCE [LARGE SCALE GENOMIC DNA]</scope>
    <source>
        <strain evidence="3 4">26-25</strain>
    </source>
</reference>
<evidence type="ECO:0000313" key="3">
    <source>
        <dbReference type="EMBL" id="AKP64442.1"/>
    </source>
</evidence>
<evidence type="ECO:0000256" key="1">
    <source>
        <dbReference type="ARBA" id="ARBA00010562"/>
    </source>
</evidence>
<keyword evidence="4" id="KW-1185">Reference proteome</keyword>
<dbReference type="InterPro" id="IPR013321">
    <property type="entry name" value="Arc_rbn_hlx_hlx"/>
</dbReference>
<sequence>MENASEKTAFTVRVNTETKNKADQVASKLGINLTAAINMFVEQFARDGEMPFQPTTKEKVYTEDDLDPAMVAMLKRRIADMKDNSGVTESELAAMFAKRLED</sequence>
<dbReference type="Proteomes" id="UP000036000">
    <property type="component" value="Chromosome"/>
</dbReference>
<dbReference type="GO" id="GO:0006355">
    <property type="term" value="P:regulation of DNA-templated transcription"/>
    <property type="evidence" value="ECO:0007669"/>
    <property type="project" value="InterPro"/>
</dbReference>
<dbReference type="KEGG" id="lko:ABN16_05140"/>
<dbReference type="AlphaFoldDB" id="A0AAC8UV50"/>
<organism evidence="3 4">
    <name type="scientific">Levilactobacillus koreensis</name>
    <dbReference type="NCBI Taxonomy" id="637971"/>
    <lineage>
        <taxon>Bacteria</taxon>
        <taxon>Bacillati</taxon>
        <taxon>Bacillota</taxon>
        <taxon>Bacilli</taxon>
        <taxon>Lactobacillales</taxon>
        <taxon>Lactobacillaceae</taxon>
        <taxon>Levilactobacillus</taxon>
    </lineage>
</organism>
<dbReference type="InterPro" id="IPR007337">
    <property type="entry name" value="RelB/DinJ"/>
</dbReference>
<comment type="similarity">
    <text evidence="1">Belongs to the RelB/DinJ antitoxin family.</text>
</comment>
<evidence type="ECO:0000256" key="2">
    <source>
        <dbReference type="ARBA" id="ARBA00022649"/>
    </source>
</evidence>
<dbReference type="RefSeq" id="WP_048733507.1">
    <property type="nucleotide sequence ID" value="NZ_CP012033.1"/>
</dbReference>
<protein>
    <recommendedName>
        <fullName evidence="5">Type II toxin-antitoxin system RelB/DinJ family antitoxin</fullName>
    </recommendedName>
</protein>